<accession>A0A0S8GG69</accession>
<reference evidence="1 2" key="1">
    <citation type="journal article" date="2015" name="Microbiome">
        <title>Genomic resolution of linkages in carbon, nitrogen, and sulfur cycling among widespread estuary sediment bacteria.</title>
        <authorList>
            <person name="Baker B.J."/>
            <person name="Lazar C.S."/>
            <person name="Teske A.P."/>
            <person name="Dick G.J."/>
        </authorList>
    </citation>
    <scope>NUCLEOTIDE SEQUENCE [LARGE SCALE GENOMIC DNA]</scope>
    <source>
        <strain evidence="1">SM23_60</strain>
    </source>
</reference>
<dbReference type="AlphaFoldDB" id="A0A0S8GG69"/>
<comment type="caution">
    <text evidence="1">The sequence shown here is derived from an EMBL/GenBank/DDBJ whole genome shotgun (WGS) entry which is preliminary data.</text>
</comment>
<protein>
    <submittedName>
        <fullName evidence="1">Uncharacterized protein</fullName>
    </submittedName>
</protein>
<sequence length="329" mass="38849">MLFLFFVSLWDYSYDAVIDCAYDNNVYAYSNDYLDDFTNNVRAYRFPFETYDDMRTSTRLDLLVRNKFFGNRTTTLSTHFSTSHYLNNTKKDFQNIELGLRQSFGTYAFKVTYSITPDYLIRYYRNPQGRSTDYIGCSVKYNSLAGKLSYHEKPITAFVKYRYRWDDYIAEFDLYDAQNHIVETGIVFTPNERLELSAQYAYRNNKTDTTESLSSPEEDVPESSYDQHAPHVAASYWLKLLFPARLGIGYKYTFRRYTTIVADDVLHYGRQDHVHRFNADLALRIMTGMYVELAYVRQIRKATSEIFPEIKSIKDYDKYAMSAGLRLYH</sequence>
<organism evidence="1 2">
    <name type="scientific">candidate division WOR_3 bacterium SM23_60</name>
    <dbReference type="NCBI Taxonomy" id="1703780"/>
    <lineage>
        <taxon>Bacteria</taxon>
        <taxon>Bacteria division WOR-3</taxon>
    </lineage>
</organism>
<gene>
    <name evidence="1" type="ORF">AMJ87_06930</name>
</gene>
<evidence type="ECO:0000313" key="2">
    <source>
        <dbReference type="Proteomes" id="UP000051096"/>
    </source>
</evidence>
<dbReference type="EMBL" id="LJUO01000057">
    <property type="protein sequence ID" value="KPK71712.1"/>
    <property type="molecule type" value="Genomic_DNA"/>
</dbReference>
<proteinExistence type="predicted"/>
<dbReference type="Proteomes" id="UP000051096">
    <property type="component" value="Unassembled WGS sequence"/>
</dbReference>
<evidence type="ECO:0000313" key="1">
    <source>
        <dbReference type="EMBL" id="KPK71712.1"/>
    </source>
</evidence>
<name>A0A0S8GG69_UNCW3</name>